<gene>
    <name evidence="2" type="ORF">UX47_C0012G0014</name>
</gene>
<feature type="transmembrane region" description="Helical" evidence="1">
    <location>
        <begin position="65"/>
        <end position="81"/>
    </location>
</feature>
<feature type="transmembrane region" description="Helical" evidence="1">
    <location>
        <begin position="42"/>
        <end position="58"/>
    </location>
</feature>
<keyword evidence="1" id="KW-1133">Transmembrane helix</keyword>
<reference evidence="2 3" key="1">
    <citation type="journal article" date="2015" name="Nature">
        <title>rRNA introns, odd ribosomes, and small enigmatic genomes across a large radiation of phyla.</title>
        <authorList>
            <person name="Brown C.T."/>
            <person name="Hug L.A."/>
            <person name="Thomas B.C."/>
            <person name="Sharon I."/>
            <person name="Castelle C.J."/>
            <person name="Singh A."/>
            <person name="Wilkins M.J."/>
            <person name="Williams K.H."/>
            <person name="Banfield J.F."/>
        </authorList>
    </citation>
    <scope>NUCLEOTIDE SEQUENCE [LARGE SCALE GENOMIC DNA]</scope>
</reference>
<feature type="non-terminal residue" evidence="2">
    <location>
        <position position="1"/>
    </location>
</feature>
<proteinExistence type="predicted"/>
<evidence type="ECO:0000313" key="3">
    <source>
        <dbReference type="Proteomes" id="UP000034794"/>
    </source>
</evidence>
<dbReference type="Proteomes" id="UP000034794">
    <property type="component" value="Unassembled WGS sequence"/>
</dbReference>
<evidence type="ECO:0000313" key="2">
    <source>
        <dbReference type="EMBL" id="KKU32411.1"/>
    </source>
</evidence>
<comment type="caution">
    <text evidence="2">The sequence shown here is derived from an EMBL/GenBank/DDBJ whole genome shotgun (WGS) entry which is preliminary data.</text>
</comment>
<dbReference type="AlphaFoldDB" id="A0A0G1PI21"/>
<organism evidence="2 3">
    <name type="scientific">Candidatus Collierbacteria bacterium GW2011_GWA2_46_26</name>
    <dbReference type="NCBI Taxonomy" id="1618381"/>
    <lineage>
        <taxon>Bacteria</taxon>
        <taxon>Candidatus Collieribacteriota</taxon>
    </lineage>
</organism>
<keyword evidence="1" id="KW-0472">Membrane</keyword>
<accession>A0A0G1PI21</accession>
<dbReference type="EMBL" id="LCMI01000012">
    <property type="protein sequence ID" value="KKU32411.1"/>
    <property type="molecule type" value="Genomic_DNA"/>
</dbReference>
<keyword evidence="1" id="KW-0812">Transmembrane</keyword>
<protein>
    <submittedName>
        <fullName evidence="2">Uncharacterized protein</fullName>
    </submittedName>
</protein>
<feature type="transmembrane region" description="Helical" evidence="1">
    <location>
        <begin position="87"/>
        <end position="104"/>
    </location>
</feature>
<feature type="transmembrane region" description="Helical" evidence="1">
    <location>
        <begin position="111"/>
        <end position="132"/>
    </location>
</feature>
<sequence>SILLIFFLCFLLFRRERAGLWAAALLAFFPLHIIWSHSAETNVPAVFFILLVFLALLVYRETADITFLFLFITILFFSFSIRYEHILLVFLIIILPSAEIIAKFRPKQRTALLAGFLAFLIFLTMVLMAYSAKFFSIRIPFPLIPIFYLFNLFPFLKDVSYNYLYLALALPLIVMKTGDKKPDNVGFFALGAFLILSVFAIFFYSSGPRMALVPSIFLILLASLSLDRMSFAPHTKTSVNLVTGLVLFILGGGLYVSYYGERYQSYPNIDFYPHYALETESSRQIRETVPQECTLIAEQPVVIEPTPMQLIRTSAAIMNPEIVKERLEHGGCVYYFSDAYCLKLKKYQSTSSMNPSTRCSYFLKLFSTIPQLNFVLGRYNYTLFKVTGYAPLSENNPSASG</sequence>
<feature type="transmembrane region" description="Helical" evidence="1">
    <location>
        <begin position="185"/>
        <end position="204"/>
    </location>
</feature>
<feature type="transmembrane region" description="Helical" evidence="1">
    <location>
        <begin position="210"/>
        <end position="226"/>
    </location>
</feature>
<evidence type="ECO:0000256" key="1">
    <source>
        <dbReference type="SAM" id="Phobius"/>
    </source>
</evidence>
<name>A0A0G1PI21_9BACT</name>
<feature type="transmembrane region" description="Helical" evidence="1">
    <location>
        <begin position="238"/>
        <end position="258"/>
    </location>
</feature>